<reference evidence="1 2" key="1">
    <citation type="submission" date="2024-09" db="EMBL/GenBank/DDBJ databases">
        <title>Rethinking Asexuality: The Enigmatic Case of Functional Sexual Genes in Lepraria (Stereocaulaceae).</title>
        <authorList>
            <person name="Doellman M."/>
            <person name="Sun Y."/>
            <person name="Barcenas-Pena A."/>
            <person name="Lumbsch H.T."/>
            <person name="Grewe F."/>
        </authorList>
    </citation>
    <scope>NUCLEOTIDE SEQUENCE [LARGE SCALE GENOMIC DNA]</scope>
    <source>
        <strain evidence="1 2">Grewe 0041</strain>
    </source>
</reference>
<name>A0ABR4BIU4_9LECA</name>
<proteinExistence type="predicted"/>
<keyword evidence="2" id="KW-1185">Reference proteome</keyword>
<dbReference type="Proteomes" id="UP001590951">
    <property type="component" value="Unassembled WGS sequence"/>
</dbReference>
<sequence length="60" mass="7136">MVALTDLPREIREMVYEEILIYEEVNINIIDRDEAMGIIWAARDYDFRINLVSTVPTLHR</sequence>
<comment type="caution">
    <text evidence="1">The sequence shown here is derived from an EMBL/GenBank/DDBJ whole genome shotgun (WGS) entry which is preliminary data.</text>
</comment>
<protein>
    <submittedName>
        <fullName evidence="1">Uncharacterized protein</fullName>
    </submittedName>
</protein>
<evidence type="ECO:0000313" key="2">
    <source>
        <dbReference type="Proteomes" id="UP001590951"/>
    </source>
</evidence>
<gene>
    <name evidence="1" type="ORF">ABVK25_004082</name>
</gene>
<organism evidence="1 2">
    <name type="scientific">Lepraria finkii</name>
    <dbReference type="NCBI Taxonomy" id="1340010"/>
    <lineage>
        <taxon>Eukaryota</taxon>
        <taxon>Fungi</taxon>
        <taxon>Dikarya</taxon>
        <taxon>Ascomycota</taxon>
        <taxon>Pezizomycotina</taxon>
        <taxon>Lecanoromycetes</taxon>
        <taxon>OSLEUM clade</taxon>
        <taxon>Lecanoromycetidae</taxon>
        <taxon>Lecanorales</taxon>
        <taxon>Lecanorineae</taxon>
        <taxon>Stereocaulaceae</taxon>
        <taxon>Lepraria</taxon>
    </lineage>
</organism>
<dbReference type="EMBL" id="JBHFEH010000010">
    <property type="protein sequence ID" value="KAL2055838.1"/>
    <property type="molecule type" value="Genomic_DNA"/>
</dbReference>
<accession>A0ABR4BIU4</accession>
<evidence type="ECO:0000313" key="1">
    <source>
        <dbReference type="EMBL" id="KAL2055838.1"/>
    </source>
</evidence>